<feature type="region of interest" description="Disordered" evidence="1">
    <location>
        <begin position="32"/>
        <end position="60"/>
    </location>
</feature>
<evidence type="ECO:0000313" key="2">
    <source>
        <dbReference type="EMBL" id="AEG50196.1"/>
    </source>
</evidence>
<gene>
    <name evidence="2" type="ORF">Sphch_2548</name>
</gene>
<feature type="compositionally biased region" description="Gly residues" evidence="1">
    <location>
        <begin position="50"/>
        <end position="60"/>
    </location>
</feature>
<accession>F6EZA3</accession>
<name>F6EZA3_SPHCR</name>
<dbReference type="AlphaFoldDB" id="F6EZA3"/>
<protein>
    <submittedName>
        <fullName evidence="2">Uncharacterized protein</fullName>
    </submittedName>
</protein>
<keyword evidence="3" id="KW-1185">Reference proteome</keyword>
<evidence type="ECO:0000313" key="3">
    <source>
        <dbReference type="Proteomes" id="UP000007150"/>
    </source>
</evidence>
<dbReference type="KEGG" id="sch:Sphch_2548"/>
<evidence type="ECO:0000256" key="1">
    <source>
        <dbReference type="SAM" id="MobiDB-lite"/>
    </source>
</evidence>
<dbReference type="HOGENOM" id="CLU_2939389_0_0_5"/>
<reference evidence="2 3" key="1">
    <citation type="submission" date="2011-05" db="EMBL/GenBank/DDBJ databases">
        <title>Complete sequence of chromosome 1 of Sphingobium chlorophenolicum L-1.</title>
        <authorList>
            <consortium name="US DOE Joint Genome Institute"/>
            <person name="Lucas S."/>
            <person name="Han J."/>
            <person name="Lapidus A."/>
            <person name="Cheng J.-F."/>
            <person name="Goodwin L."/>
            <person name="Pitluck S."/>
            <person name="Peters L."/>
            <person name="Daligault H."/>
            <person name="Han C."/>
            <person name="Tapia R."/>
            <person name="Land M."/>
            <person name="Hauser L."/>
            <person name="Kyrpides N."/>
            <person name="Ivanova N."/>
            <person name="Pagani I."/>
            <person name="Turner P."/>
            <person name="Copley S."/>
            <person name="Woyke T."/>
        </authorList>
    </citation>
    <scope>NUCLEOTIDE SEQUENCE [LARGE SCALE GENOMIC DNA]</scope>
    <source>
        <strain evidence="2 3">L-1</strain>
    </source>
</reference>
<dbReference type="EMBL" id="CP002798">
    <property type="protein sequence ID" value="AEG50196.1"/>
    <property type="molecule type" value="Genomic_DNA"/>
</dbReference>
<sequence>MHSTISLFDYEPLDVATSMSLDELVAEFEAPYAGSSNRRHGFDLPPPIGTLGGGRSPPRP</sequence>
<organism evidence="2 3">
    <name type="scientific">Sphingobium chlorophenolicum L-1</name>
    <dbReference type="NCBI Taxonomy" id="690566"/>
    <lineage>
        <taxon>Bacteria</taxon>
        <taxon>Pseudomonadati</taxon>
        <taxon>Pseudomonadota</taxon>
        <taxon>Alphaproteobacteria</taxon>
        <taxon>Sphingomonadales</taxon>
        <taxon>Sphingomonadaceae</taxon>
        <taxon>Sphingobium</taxon>
    </lineage>
</organism>
<dbReference type="Proteomes" id="UP000007150">
    <property type="component" value="Chromosome 1"/>
</dbReference>
<proteinExistence type="predicted"/>